<sequence length="419" mass="47002">MKFKLLTLGTRGDVQPFISLGQALQKAGHSVTICTADSFKAGVLQAGIEFASIRADFLALTQSEEGKKLISGNPVEIMRKMKSLIYPLMKNMLTDLWTASQGAEALIYHPKAFGGFDIAEKLNVPVFTAHPVPLIAPTSLFTNPVFPFSLGLGWLNRRSYVFNRFFMSSFMKIINPWREQVLGLPGRSVWSNDLKVNGREIPVLYGCSPTVIPYDPRWKVRVSMAGFWFLNEEETWQPPEGLSDFLHQGPAPLVFSFSSMPLKQPALAEEMIAEALRRTERRAVLITGWSGMKNREVNEQLHVIDSVPHSWLFPRSAGVIHHGGAGTTAEALRSGKPMLVCPFTGDQPFWARRMRELGVSVQPLREKEMTVEAFTQRIRELTADEALSHKAQALAQTIQQENGPEETVRFIHKQLEQWG</sequence>
<proteinExistence type="predicted"/>
<dbReference type="InterPro" id="IPR004276">
    <property type="entry name" value="GlycoTrans_28_N"/>
</dbReference>
<organism evidence="3 4">
    <name type="scientific">Paenibacillus residui</name>
    <dbReference type="NCBI Taxonomy" id="629724"/>
    <lineage>
        <taxon>Bacteria</taxon>
        <taxon>Bacillati</taxon>
        <taxon>Bacillota</taxon>
        <taxon>Bacilli</taxon>
        <taxon>Bacillales</taxon>
        <taxon>Paenibacillaceae</taxon>
        <taxon>Paenibacillus</taxon>
    </lineage>
</organism>
<dbReference type="Gene3D" id="3.40.50.2000">
    <property type="entry name" value="Glycogen Phosphorylase B"/>
    <property type="match status" value="2"/>
</dbReference>
<accession>A0ABW3DHA8</accession>
<reference evidence="4" key="1">
    <citation type="journal article" date="2019" name="Int. J. Syst. Evol. Microbiol.">
        <title>The Global Catalogue of Microorganisms (GCM) 10K type strain sequencing project: providing services to taxonomists for standard genome sequencing and annotation.</title>
        <authorList>
            <consortium name="The Broad Institute Genomics Platform"/>
            <consortium name="The Broad Institute Genome Sequencing Center for Infectious Disease"/>
            <person name="Wu L."/>
            <person name="Ma J."/>
        </authorList>
    </citation>
    <scope>NUCLEOTIDE SEQUENCE [LARGE SCALE GENOMIC DNA]</scope>
    <source>
        <strain evidence="4">CCUG 57263</strain>
    </source>
</reference>
<evidence type="ECO:0000313" key="4">
    <source>
        <dbReference type="Proteomes" id="UP001597120"/>
    </source>
</evidence>
<dbReference type="SUPFAM" id="SSF53756">
    <property type="entry name" value="UDP-Glycosyltransferase/glycogen phosphorylase"/>
    <property type="match status" value="1"/>
</dbReference>
<protein>
    <submittedName>
        <fullName evidence="3">Glycosyltransferase</fullName>
    </submittedName>
</protein>
<feature type="domain" description="Glycosyltransferase family 28 N-terminal" evidence="1">
    <location>
        <begin position="5"/>
        <end position="135"/>
    </location>
</feature>
<evidence type="ECO:0000313" key="3">
    <source>
        <dbReference type="EMBL" id="MFD0872368.1"/>
    </source>
</evidence>
<dbReference type="CDD" id="cd03784">
    <property type="entry name" value="GT1_Gtf-like"/>
    <property type="match status" value="1"/>
</dbReference>
<dbReference type="PANTHER" id="PTHR48050:SF13">
    <property type="entry name" value="STEROL 3-BETA-GLUCOSYLTRANSFERASE UGT80A2"/>
    <property type="match status" value="1"/>
</dbReference>
<dbReference type="PANTHER" id="PTHR48050">
    <property type="entry name" value="STEROL 3-BETA-GLUCOSYLTRANSFERASE"/>
    <property type="match status" value="1"/>
</dbReference>
<dbReference type="InterPro" id="IPR050426">
    <property type="entry name" value="Glycosyltransferase_28"/>
</dbReference>
<keyword evidence="4" id="KW-1185">Reference proteome</keyword>
<dbReference type="Proteomes" id="UP001597120">
    <property type="component" value="Unassembled WGS sequence"/>
</dbReference>
<dbReference type="EMBL" id="JBHTIU010000107">
    <property type="protein sequence ID" value="MFD0872368.1"/>
    <property type="molecule type" value="Genomic_DNA"/>
</dbReference>
<dbReference type="Pfam" id="PF03033">
    <property type="entry name" value="Glyco_transf_28"/>
    <property type="match status" value="1"/>
</dbReference>
<evidence type="ECO:0000259" key="1">
    <source>
        <dbReference type="Pfam" id="PF03033"/>
    </source>
</evidence>
<feature type="domain" description="Erythromycin biosynthesis protein CIII-like C-terminal" evidence="2">
    <location>
        <begin position="293"/>
        <end position="409"/>
    </location>
</feature>
<dbReference type="InterPro" id="IPR010610">
    <property type="entry name" value="EryCIII-like_C"/>
</dbReference>
<dbReference type="InterPro" id="IPR002213">
    <property type="entry name" value="UDP_glucos_trans"/>
</dbReference>
<evidence type="ECO:0000259" key="2">
    <source>
        <dbReference type="Pfam" id="PF06722"/>
    </source>
</evidence>
<comment type="caution">
    <text evidence="3">The sequence shown here is derived from an EMBL/GenBank/DDBJ whole genome shotgun (WGS) entry which is preliminary data.</text>
</comment>
<name>A0ABW3DHA8_9BACL</name>
<gene>
    <name evidence="3" type="ORF">ACFQ03_24915</name>
</gene>
<dbReference type="Pfam" id="PF06722">
    <property type="entry name" value="EryCIII-like_C"/>
    <property type="match status" value="1"/>
</dbReference>
<dbReference type="RefSeq" id="WP_379291713.1">
    <property type="nucleotide sequence ID" value="NZ_JBHTIU010000107.1"/>
</dbReference>